<gene>
    <name evidence="13" type="ORF">H8E79_03185</name>
</gene>
<evidence type="ECO:0000313" key="14">
    <source>
        <dbReference type="Proteomes" id="UP000599024"/>
    </source>
</evidence>
<dbReference type="SUPFAM" id="SSF88697">
    <property type="entry name" value="PUA domain-like"/>
    <property type="match status" value="1"/>
</dbReference>
<evidence type="ECO:0000256" key="4">
    <source>
        <dbReference type="ARBA" id="ARBA00022552"/>
    </source>
</evidence>
<dbReference type="PANTHER" id="PTHR30027">
    <property type="entry name" value="RIBOSOMAL RNA SMALL SUBUNIT METHYLTRANSFERASE E"/>
    <property type="match status" value="1"/>
</dbReference>
<feature type="domain" description="Ribosomal RNA small subunit methyltransferase E PUA-like" evidence="12">
    <location>
        <begin position="18"/>
        <end position="57"/>
    </location>
</feature>
<comment type="subcellular location">
    <subcellularLocation>
        <location evidence="1 10">Cytoplasm</location>
    </subcellularLocation>
</comment>
<proteinExistence type="inferred from homology"/>
<evidence type="ECO:0000256" key="5">
    <source>
        <dbReference type="ARBA" id="ARBA00022603"/>
    </source>
</evidence>
<evidence type="ECO:0000256" key="10">
    <source>
        <dbReference type="PIRNR" id="PIRNR015601"/>
    </source>
</evidence>
<evidence type="ECO:0000256" key="9">
    <source>
        <dbReference type="ARBA" id="ARBA00047944"/>
    </source>
</evidence>
<evidence type="ECO:0000256" key="3">
    <source>
        <dbReference type="ARBA" id="ARBA00022490"/>
    </source>
</evidence>
<keyword evidence="5 10" id="KW-0489">Methyltransferase</keyword>
<dbReference type="GO" id="GO:0070042">
    <property type="term" value="F:rRNA (uridine-N3-)-methyltransferase activity"/>
    <property type="evidence" value="ECO:0007669"/>
    <property type="project" value="TreeGrafter"/>
</dbReference>
<dbReference type="PIRSF" id="PIRSF015601">
    <property type="entry name" value="MTase_slr0722"/>
    <property type="match status" value="1"/>
</dbReference>
<evidence type="ECO:0000256" key="6">
    <source>
        <dbReference type="ARBA" id="ARBA00022679"/>
    </source>
</evidence>
<name>A0A8J6N5U0_9BACT</name>
<dbReference type="PANTHER" id="PTHR30027:SF3">
    <property type="entry name" value="16S RRNA (URACIL(1498)-N(3))-METHYLTRANSFERASE"/>
    <property type="match status" value="1"/>
</dbReference>
<dbReference type="InterPro" id="IPR046886">
    <property type="entry name" value="RsmE_MTase_dom"/>
</dbReference>
<dbReference type="SUPFAM" id="SSF75217">
    <property type="entry name" value="alpha/beta knot"/>
    <property type="match status" value="1"/>
</dbReference>
<accession>A0A8J6N5U0</accession>
<comment type="function">
    <text evidence="8 10">Specifically methylates the N3 position of the uracil ring of uridine 1498 (m3U1498) in 16S rRNA. Acts on the fully assembled 30S ribosomal subunit.</text>
</comment>
<dbReference type="InterPro" id="IPR006700">
    <property type="entry name" value="RsmE"/>
</dbReference>
<keyword evidence="3 10" id="KW-0963">Cytoplasm</keyword>
<evidence type="ECO:0000313" key="13">
    <source>
        <dbReference type="EMBL" id="MBC8208158.1"/>
    </source>
</evidence>
<dbReference type="GO" id="GO:0005737">
    <property type="term" value="C:cytoplasm"/>
    <property type="evidence" value="ECO:0007669"/>
    <property type="project" value="UniProtKB-SubCell"/>
</dbReference>
<dbReference type="CDD" id="cd18084">
    <property type="entry name" value="RsmE-like"/>
    <property type="match status" value="1"/>
</dbReference>
<organism evidence="13 14">
    <name type="scientific">Candidatus Desulfatifera sulfidica</name>
    <dbReference type="NCBI Taxonomy" id="2841691"/>
    <lineage>
        <taxon>Bacteria</taxon>
        <taxon>Pseudomonadati</taxon>
        <taxon>Thermodesulfobacteriota</taxon>
        <taxon>Desulfobulbia</taxon>
        <taxon>Desulfobulbales</taxon>
        <taxon>Desulfobulbaceae</taxon>
        <taxon>Candidatus Desulfatifera</taxon>
    </lineage>
</organism>
<dbReference type="EMBL" id="JACNLK010000029">
    <property type="protein sequence ID" value="MBC8208158.1"/>
    <property type="molecule type" value="Genomic_DNA"/>
</dbReference>
<comment type="similarity">
    <text evidence="2 10">Belongs to the RNA methyltransferase RsmE family.</text>
</comment>
<evidence type="ECO:0000256" key="1">
    <source>
        <dbReference type="ARBA" id="ARBA00004496"/>
    </source>
</evidence>
<keyword evidence="7 10" id="KW-0949">S-adenosyl-L-methionine</keyword>
<dbReference type="Pfam" id="PF04452">
    <property type="entry name" value="Methyltrans_RNA"/>
    <property type="match status" value="1"/>
</dbReference>
<dbReference type="NCBIfam" id="TIGR00046">
    <property type="entry name" value="RsmE family RNA methyltransferase"/>
    <property type="match status" value="1"/>
</dbReference>
<dbReference type="InterPro" id="IPR029028">
    <property type="entry name" value="Alpha/beta_knot_MTases"/>
</dbReference>
<sequence>MRRFFFHPESRNGDHVFLSEAESHHLIRVFRLAVGARVQLFDGTGRSYQAEVAELGERVLIRLLAAIECPQPDGPALFVHQALIRNKKMDLAVQKCTELGVSAYQGIAAARCQGGLGDVRARTKREERWQRIVEESCKQCARPYPMEIVPAITWADLCAGPSREDRELRLLFWEEEERGNLADLPSLGTFERIHLLIGPEGGLTEDEVHEARAAGYNSISLGTRILRAETAAISGVAIVQYLAGQM</sequence>
<dbReference type="Gene3D" id="3.40.1280.10">
    <property type="match status" value="1"/>
</dbReference>
<dbReference type="NCBIfam" id="NF008692">
    <property type="entry name" value="PRK11713.1-5"/>
    <property type="match status" value="1"/>
</dbReference>
<dbReference type="InterPro" id="IPR029026">
    <property type="entry name" value="tRNA_m1G_MTases_N"/>
</dbReference>
<evidence type="ECO:0000256" key="2">
    <source>
        <dbReference type="ARBA" id="ARBA00005528"/>
    </source>
</evidence>
<evidence type="ECO:0000259" key="12">
    <source>
        <dbReference type="Pfam" id="PF20260"/>
    </source>
</evidence>
<keyword evidence="4 10" id="KW-0698">rRNA processing</keyword>
<evidence type="ECO:0000256" key="7">
    <source>
        <dbReference type="ARBA" id="ARBA00022691"/>
    </source>
</evidence>
<dbReference type="AlphaFoldDB" id="A0A8J6N5U0"/>
<comment type="caution">
    <text evidence="13">The sequence shown here is derived from an EMBL/GenBank/DDBJ whole genome shotgun (WGS) entry which is preliminary data.</text>
</comment>
<dbReference type="GO" id="GO:0070475">
    <property type="term" value="P:rRNA base methylation"/>
    <property type="evidence" value="ECO:0007669"/>
    <property type="project" value="TreeGrafter"/>
</dbReference>
<dbReference type="InterPro" id="IPR046887">
    <property type="entry name" value="RsmE_PUA-like"/>
</dbReference>
<evidence type="ECO:0000259" key="11">
    <source>
        <dbReference type="Pfam" id="PF04452"/>
    </source>
</evidence>
<feature type="domain" description="Ribosomal RNA small subunit methyltransferase E methyltransferase" evidence="11">
    <location>
        <begin position="77"/>
        <end position="240"/>
    </location>
</feature>
<protein>
    <recommendedName>
        <fullName evidence="10">Ribosomal RNA small subunit methyltransferase E</fullName>
        <ecNumber evidence="10">2.1.1.193</ecNumber>
    </recommendedName>
</protein>
<evidence type="ECO:0000256" key="8">
    <source>
        <dbReference type="ARBA" id="ARBA00025699"/>
    </source>
</evidence>
<dbReference type="Proteomes" id="UP000599024">
    <property type="component" value="Unassembled WGS sequence"/>
</dbReference>
<comment type="catalytic activity">
    <reaction evidence="9 10">
        <text>uridine(1498) in 16S rRNA + S-adenosyl-L-methionine = N(3)-methyluridine(1498) in 16S rRNA + S-adenosyl-L-homocysteine + H(+)</text>
        <dbReference type="Rhea" id="RHEA:42920"/>
        <dbReference type="Rhea" id="RHEA-COMP:10283"/>
        <dbReference type="Rhea" id="RHEA-COMP:10284"/>
        <dbReference type="ChEBI" id="CHEBI:15378"/>
        <dbReference type="ChEBI" id="CHEBI:57856"/>
        <dbReference type="ChEBI" id="CHEBI:59789"/>
        <dbReference type="ChEBI" id="CHEBI:65315"/>
        <dbReference type="ChEBI" id="CHEBI:74502"/>
        <dbReference type="EC" id="2.1.1.193"/>
    </reaction>
</comment>
<reference evidence="13 14" key="1">
    <citation type="submission" date="2020-08" db="EMBL/GenBank/DDBJ databases">
        <title>Bridging the membrane lipid divide: bacteria of the FCB group superphylum have the potential to synthesize archaeal ether lipids.</title>
        <authorList>
            <person name="Villanueva L."/>
            <person name="Von Meijenfeldt F.A.B."/>
            <person name="Westbye A.B."/>
            <person name="Yadav S."/>
            <person name="Hopmans E.C."/>
            <person name="Dutilh B.E."/>
            <person name="Sinninghe Damste J.S."/>
        </authorList>
    </citation>
    <scope>NUCLEOTIDE SEQUENCE [LARGE SCALE GENOMIC DNA]</scope>
    <source>
        <strain evidence="13">NIOZ-UU81</strain>
    </source>
</reference>
<keyword evidence="6 10" id="KW-0808">Transferase</keyword>
<dbReference type="InterPro" id="IPR015947">
    <property type="entry name" value="PUA-like_sf"/>
</dbReference>
<dbReference type="EC" id="2.1.1.193" evidence="10"/>
<dbReference type="Pfam" id="PF20260">
    <property type="entry name" value="PUA_4"/>
    <property type="match status" value="1"/>
</dbReference>